<dbReference type="EMBL" id="LHPF02000005">
    <property type="protein sequence ID" value="PSC74268.1"/>
    <property type="molecule type" value="Genomic_DNA"/>
</dbReference>
<dbReference type="CDD" id="cd21696">
    <property type="entry name" value="GINS_B_Psf1"/>
    <property type="match status" value="1"/>
</dbReference>
<evidence type="ECO:0000256" key="2">
    <source>
        <dbReference type="ARBA" id="ARBA00006677"/>
    </source>
</evidence>
<gene>
    <name evidence="8" type="ORF">C2E20_2854</name>
</gene>
<reference evidence="8 9" key="1">
    <citation type="journal article" date="2018" name="Plant J.">
        <title>Genome sequences of Chlorella sorokiniana UTEX 1602 and Micractinium conductrix SAG 241.80: implications to maltose excretion by a green alga.</title>
        <authorList>
            <person name="Arriola M.B."/>
            <person name="Velmurugan N."/>
            <person name="Zhang Y."/>
            <person name="Plunkett M.H."/>
            <person name="Hondzo H."/>
            <person name="Barney B.M."/>
        </authorList>
    </citation>
    <scope>NUCLEOTIDE SEQUENCE [LARGE SCALE GENOMIC DNA]</scope>
    <source>
        <strain evidence="8 9">SAG 241.80</strain>
    </source>
</reference>
<dbReference type="InterPro" id="IPR011701">
    <property type="entry name" value="MFS"/>
</dbReference>
<dbReference type="Proteomes" id="UP000239649">
    <property type="component" value="Unassembled WGS sequence"/>
</dbReference>
<protein>
    <submittedName>
        <fullName evidence="8">DNA replication complex GINS PSF1</fullName>
    </submittedName>
</protein>
<feature type="domain" description="DNA replication complex GINS protein PSF1 C-terminal" evidence="7">
    <location>
        <begin position="81"/>
        <end position="127"/>
    </location>
</feature>
<comment type="similarity">
    <text evidence="2">Belongs to the GINS1/PSF1 family.</text>
</comment>
<evidence type="ECO:0000313" key="9">
    <source>
        <dbReference type="Proteomes" id="UP000239649"/>
    </source>
</evidence>
<dbReference type="Pfam" id="PF05916">
    <property type="entry name" value="Sld5"/>
    <property type="match status" value="1"/>
</dbReference>
<dbReference type="Pfam" id="PF07690">
    <property type="entry name" value="MFS_1"/>
    <property type="match status" value="1"/>
</dbReference>
<keyword evidence="5" id="KW-1133">Transmembrane helix</keyword>
<dbReference type="InterPro" id="IPR021151">
    <property type="entry name" value="GINS_A"/>
</dbReference>
<accession>A0A2P6VJL8</accession>
<evidence type="ECO:0000256" key="3">
    <source>
        <dbReference type="ARBA" id="ARBA00022705"/>
    </source>
</evidence>
<evidence type="ECO:0000256" key="5">
    <source>
        <dbReference type="SAM" id="Phobius"/>
    </source>
</evidence>
<dbReference type="Pfam" id="PF24997">
    <property type="entry name" value="PSF1_C"/>
    <property type="match status" value="1"/>
</dbReference>
<evidence type="ECO:0000259" key="6">
    <source>
        <dbReference type="Pfam" id="PF05916"/>
    </source>
</evidence>
<keyword evidence="5" id="KW-0472">Membrane</keyword>
<evidence type="ECO:0000313" key="8">
    <source>
        <dbReference type="EMBL" id="PSC74268.1"/>
    </source>
</evidence>
<feature type="transmembrane region" description="Helical" evidence="5">
    <location>
        <begin position="380"/>
        <end position="402"/>
    </location>
</feature>
<dbReference type="CDD" id="cd11710">
    <property type="entry name" value="GINS_A_psf1"/>
    <property type="match status" value="1"/>
</dbReference>
<keyword evidence="9" id="KW-1185">Reference proteome</keyword>
<dbReference type="InterPro" id="IPR056783">
    <property type="entry name" value="PSF1_C"/>
</dbReference>
<evidence type="ECO:0000256" key="4">
    <source>
        <dbReference type="ARBA" id="ARBA00023242"/>
    </source>
</evidence>
<keyword evidence="4" id="KW-0539">Nucleus</keyword>
<evidence type="ECO:0000259" key="7">
    <source>
        <dbReference type="Pfam" id="PF24997"/>
    </source>
</evidence>
<sequence length="540" mass="57432">MVYHTSILRNKRLLFTYVKERVDRIQELRWTHRTLPEHVKANLSPLEQQYFRQYDQLLNRYMRSGRGVGLDLTADPTPPDDPYVQVRVLRDYNDVVFSSGRVSLQRGKSHWLPSDEAHPLIMDGVLELGALHTTGYTILYGLALAPMGLLADGADRPRLLGAGMALWSLLTMAASQANGFGALIATRAFFALAQGTQHPVCYALIPELFPNHRTAAMAAYNSAIYVGRALSFAVVAMAVHQGEFQSAGEVAQGAVASDAWRQPLFWLGPPGLLLAGLAATTLPEPRQKSSAGAFLPLLTLSRDSMDEGDLRVHTKSLVPAPEVAAPVSLSDRLSLLKELAGNRGFQALTAAAAVNDVASWALIGWQSQFYERVQGLEPAAYAPMGAAVCVGGLMGGVGAAVFGDKLTARGARGWLTAGTSVVAAPLVAASFLIPDPRQSFWVLLVGYALSECWRSPVAVMVREVSPPGLGSTASAVHLGVRGLAGALGPLGIAWLSSKVGLQDAMLLIPACHLLSGLGLAATERILAAEKAQAKAAHPSG</sequence>
<keyword evidence="5" id="KW-0812">Transmembrane</keyword>
<comment type="subcellular location">
    <subcellularLocation>
        <location evidence="1">Nucleus</location>
    </subcellularLocation>
</comment>
<dbReference type="SUPFAM" id="SSF158573">
    <property type="entry name" value="GINS helical bundle-like"/>
    <property type="match status" value="1"/>
</dbReference>
<dbReference type="GO" id="GO:0022857">
    <property type="term" value="F:transmembrane transporter activity"/>
    <property type="evidence" value="ECO:0007669"/>
    <property type="project" value="InterPro"/>
</dbReference>
<dbReference type="Gene3D" id="1.20.58.1030">
    <property type="match status" value="1"/>
</dbReference>
<dbReference type="GO" id="GO:1902983">
    <property type="term" value="P:DNA strand elongation involved in mitotic DNA replication"/>
    <property type="evidence" value="ECO:0007669"/>
    <property type="project" value="TreeGrafter"/>
</dbReference>
<comment type="caution">
    <text evidence="8">The sequence shown here is derived from an EMBL/GenBank/DDBJ whole genome shotgun (WGS) entry which is preliminary data.</text>
</comment>
<dbReference type="STRING" id="554055.A0A2P6VJL8"/>
<organism evidence="8 9">
    <name type="scientific">Micractinium conductrix</name>
    <dbReference type="NCBI Taxonomy" id="554055"/>
    <lineage>
        <taxon>Eukaryota</taxon>
        <taxon>Viridiplantae</taxon>
        <taxon>Chlorophyta</taxon>
        <taxon>core chlorophytes</taxon>
        <taxon>Trebouxiophyceae</taxon>
        <taxon>Chlorellales</taxon>
        <taxon>Chlorellaceae</taxon>
        <taxon>Chlorella clade</taxon>
        <taxon>Micractinium</taxon>
    </lineage>
</organism>
<dbReference type="GO" id="GO:0000811">
    <property type="term" value="C:GINS complex"/>
    <property type="evidence" value="ECO:0007669"/>
    <property type="project" value="InterPro"/>
</dbReference>
<evidence type="ECO:0000256" key="1">
    <source>
        <dbReference type="ARBA" id="ARBA00004123"/>
    </source>
</evidence>
<dbReference type="PANTHER" id="PTHR12914">
    <property type="entry name" value="PARTNER OF SLD5"/>
    <property type="match status" value="1"/>
</dbReference>
<dbReference type="SUPFAM" id="SSF103473">
    <property type="entry name" value="MFS general substrate transporter"/>
    <property type="match status" value="1"/>
</dbReference>
<dbReference type="InterPro" id="IPR036259">
    <property type="entry name" value="MFS_trans_sf"/>
</dbReference>
<dbReference type="OrthoDB" id="10252587at2759"/>
<dbReference type="AlphaFoldDB" id="A0A2P6VJL8"/>
<dbReference type="Gene3D" id="1.20.1250.20">
    <property type="entry name" value="MFS general substrate transporter like domains"/>
    <property type="match status" value="1"/>
</dbReference>
<dbReference type="InterPro" id="IPR036224">
    <property type="entry name" value="GINS_bundle-like_dom_sf"/>
</dbReference>
<dbReference type="PANTHER" id="PTHR12914:SF2">
    <property type="entry name" value="DNA REPLICATION COMPLEX GINS PROTEIN PSF1"/>
    <property type="match status" value="1"/>
</dbReference>
<feature type="transmembrane region" description="Helical" evidence="5">
    <location>
        <begin position="414"/>
        <end position="433"/>
    </location>
</feature>
<keyword evidence="3" id="KW-0235">DNA replication</keyword>
<dbReference type="InterPro" id="IPR005339">
    <property type="entry name" value="GINS_Psf1"/>
</dbReference>
<feature type="domain" description="GINS subunit" evidence="6">
    <location>
        <begin position="2"/>
        <end position="64"/>
    </location>
</feature>
<name>A0A2P6VJL8_9CHLO</name>
<proteinExistence type="inferred from homology"/>